<dbReference type="PROSITE" id="PS50173">
    <property type="entry name" value="UMUC"/>
    <property type="match status" value="1"/>
</dbReference>
<name>A0ABT3RWI2_9BACT</name>
<keyword evidence="4" id="KW-0227">DNA damage</keyword>
<dbReference type="Proteomes" id="UP001209885">
    <property type="component" value="Unassembled WGS sequence"/>
</dbReference>
<keyword evidence="4" id="KW-0234">DNA repair</keyword>
<dbReference type="Pfam" id="PF00817">
    <property type="entry name" value="IMS"/>
    <property type="match status" value="1"/>
</dbReference>
<keyword evidence="4" id="KW-0235">DNA replication</keyword>
<sequence>MEKYSTVSRSIVHMDLDSFFVSVECLRNPALKGKPLIIGGSSRRGVVASCSYEARRFGVRSAMPIALARQLCPHLINISGDMEAYSKYSRLITDIIKDDVPLFEKSSIDEFYIDATGMDRFFGTVKWAGELRQKIMKESGLPISMGLSINKLVSKVATGEAKPNGQRHIPYGMEKAFLAPLPIQKIPMIGDKTARFLTDMGIFNVRTLREMPVEILAAALGSNGVALWKKANGEDNSPVIPFREQKSISTETTFQKDTIDVQFLKNVLTAMVEKLGFKIREKQKLTACITVKLRYSNFDTVSKQCRIAYTSSDHTLIKKAQELFDQLYNRRMLIRLIGVRFSELVHGNYQISLFDDTEETIRLYEAMDKIKHKHGSLKLMRASSLDLNMRLKDSIPSFNGNE</sequence>
<dbReference type="Pfam" id="PF11799">
    <property type="entry name" value="IMS_C"/>
    <property type="match status" value="1"/>
</dbReference>
<dbReference type="Gene3D" id="3.30.1490.100">
    <property type="entry name" value="DNA polymerase, Y-family, little finger domain"/>
    <property type="match status" value="1"/>
</dbReference>
<keyword evidence="7" id="KW-1185">Reference proteome</keyword>
<evidence type="ECO:0000256" key="4">
    <source>
        <dbReference type="HAMAP-Rule" id="MF_01113"/>
    </source>
</evidence>
<reference evidence="6 7" key="1">
    <citation type="submission" date="2022-11" db="EMBL/GenBank/DDBJ databases">
        <title>The characterization of three novel Bacteroidetes species and genomic analysis of their roles in tidal elemental geochemical cycles.</title>
        <authorList>
            <person name="Ma K."/>
        </authorList>
    </citation>
    <scope>NUCLEOTIDE SEQUENCE [LARGE SCALE GENOMIC DNA]</scope>
    <source>
        <strain evidence="6 7">M17</strain>
    </source>
</reference>
<dbReference type="RefSeq" id="WP_266058291.1">
    <property type="nucleotide sequence ID" value="NZ_JAPFQN010000011.1"/>
</dbReference>
<dbReference type="HAMAP" id="MF_01113">
    <property type="entry name" value="DNApol_IV"/>
    <property type="match status" value="1"/>
</dbReference>
<dbReference type="InterPro" id="IPR022880">
    <property type="entry name" value="DNApol_IV"/>
</dbReference>
<comment type="function">
    <text evidence="4">Poorly processive, error-prone DNA polymerase involved in untargeted mutagenesis. Copies undamaged DNA at stalled replication forks, which arise in vivo from mismatched or misaligned primer ends. These misaligned primers can be extended by PolIV. Exhibits no 3'-5' exonuclease (proofreading) activity. May be involved in translesional synthesis, in conjunction with the beta clamp from PolIII.</text>
</comment>
<feature type="domain" description="UmuC" evidence="5">
    <location>
        <begin position="11"/>
        <end position="190"/>
    </location>
</feature>
<gene>
    <name evidence="4 6" type="primary">dinB</name>
    <name evidence="6" type="ORF">OO013_17555</name>
</gene>
<dbReference type="InterPro" id="IPR017961">
    <property type="entry name" value="DNA_pol_Y-fam_little_finger"/>
</dbReference>
<proteinExistence type="inferred from homology"/>
<keyword evidence="2 4" id="KW-0515">Mutator protein</keyword>
<comment type="similarity">
    <text evidence="1 4">Belongs to the DNA polymerase type-Y family.</text>
</comment>
<dbReference type="PANTHER" id="PTHR11076:SF33">
    <property type="entry name" value="DNA POLYMERASE KAPPA"/>
    <property type="match status" value="1"/>
</dbReference>
<evidence type="ECO:0000259" key="5">
    <source>
        <dbReference type="PROSITE" id="PS50173"/>
    </source>
</evidence>
<dbReference type="InterPro" id="IPR001126">
    <property type="entry name" value="UmuC"/>
</dbReference>
<keyword evidence="3 4" id="KW-0239">DNA-directed DNA polymerase</keyword>
<dbReference type="InterPro" id="IPR036775">
    <property type="entry name" value="DNA_pol_Y-fam_lit_finger_sf"/>
</dbReference>
<dbReference type="EMBL" id="JAPFQN010000011">
    <property type="protein sequence ID" value="MCX2745693.1"/>
    <property type="molecule type" value="Genomic_DNA"/>
</dbReference>
<feature type="site" description="Substrate discrimination" evidence="4">
    <location>
        <position position="20"/>
    </location>
</feature>
<accession>A0ABT3RWI2</accession>
<comment type="subunit">
    <text evidence="4">Monomer.</text>
</comment>
<feature type="binding site" evidence="4">
    <location>
        <position position="15"/>
    </location>
    <ligand>
        <name>Mg(2+)</name>
        <dbReference type="ChEBI" id="CHEBI:18420"/>
    </ligand>
</feature>
<dbReference type="NCBIfam" id="NF002677">
    <property type="entry name" value="PRK02406.1"/>
    <property type="match status" value="1"/>
</dbReference>
<protein>
    <recommendedName>
        <fullName evidence="4">DNA polymerase IV</fullName>
        <shortName evidence="4">Pol IV</shortName>
        <ecNumber evidence="4">2.7.7.7</ecNumber>
    </recommendedName>
</protein>
<keyword evidence="4" id="KW-0479">Metal-binding</keyword>
<keyword evidence="4" id="KW-0238">DNA-binding</keyword>
<dbReference type="SUPFAM" id="SSF56672">
    <property type="entry name" value="DNA/RNA polymerases"/>
    <property type="match status" value="1"/>
</dbReference>
<comment type="cofactor">
    <cofactor evidence="4">
        <name>Mg(2+)</name>
        <dbReference type="ChEBI" id="CHEBI:18420"/>
    </cofactor>
    <text evidence="4">Binds 2 magnesium ions per subunit.</text>
</comment>
<dbReference type="SUPFAM" id="SSF100879">
    <property type="entry name" value="Lesion bypass DNA polymerase (Y-family), little finger domain"/>
    <property type="match status" value="1"/>
</dbReference>
<dbReference type="Gene3D" id="3.30.70.270">
    <property type="match status" value="1"/>
</dbReference>
<dbReference type="Gene3D" id="1.10.150.20">
    <property type="entry name" value="5' to 3' exonuclease, C-terminal subdomain"/>
    <property type="match status" value="1"/>
</dbReference>
<dbReference type="PANTHER" id="PTHR11076">
    <property type="entry name" value="DNA REPAIR POLYMERASE UMUC / TRANSFERASE FAMILY MEMBER"/>
    <property type="match status" value="1"/>
</dbReference>
<evidence type="ECO:0000256" key="3">
    <source>
        <dbReference type="ARBA" id="ARBA00022932"/>
    </source>
</evidence>
<keyword evidence="4 6" id="KW-0548">Nucleotidyltransferase</keyword>
<dbReference type="EC" id="2.7.7.7" evidence="4"/>
<dbReference type="InterPro" id="IPR043128">
    <property type="entry name" value="Rev_trsase/Diguanyl_cyclase"/>
</dbReference>
<dbReference type="InterPro" id="IPR050116">
    <property type="entry name" value="DNA_polymerase-Y"/>
</dbReference>
<keyword evidence="4 6" id="KW-0808">Transferase</keyword>
<dbReference type="Gene3D" id="3.40.1170.60">
    <property type="match status" value="1"/>
</dbReference>
<comment type="subcellular location">
    <subcellularLocation>
        <location evidence="4">Cytoplasm</location>
    </subcellularLocation>
</comment>
<comment type="catalytic activity">
    <reaction evidence="4">
        <text>DNA(n) + a 2'-deoxyribonucleoside 5'-triphosphate = DNA(n+1) + diphosphate</text>
        <dbReference type="Rhea" id="RHEA:22508"/>
        <dbReference type="Rhea" id="RHEA-COMP:17339"/>
        <dbReference type="Rhea" id="RHEA-COMP:17340"/>
        <dbReference type="ChEBI" id="CHEBI:33019"/>
        <dbReference type="ChEBI" id="CHEBI:61560"/>
        <dbReference type="ChEBI" id="CHEBI:173112"/>
        <dbReference type="EC" id="2.7.7.7"/>
    </reaction>
</comment>
<evidence type="ECO:0000313" key="6">
    <source>
        <dbReference type="EMBL" id="MCX2745693.1"/>
    </source>
</evidence>
<dbReference type="InterPro" id="IPR043502">
    <property type="entry name" value="DNA/RNA_pol_sf"/>
</dbReference>
<keyword evidence="4" id="KW-0963">Cytoplasm</keyword>
<comment type="caution">
    <text evidence="6">The sequence shown here is derived from an EMBL/GenBank/DDBJ whole genome shotgun (WGS) entry which is preliminary data.</text>
</comment>
<keyword evidence="4" id="KW-0460">Magnesium</keyword>
<feature type="active site" evidence="4">
    <location>
        <position position="110"/>
    </location>
</feature>
<dbReference type="GO" id="GO:0003887">
    <property type="term" value="F:DNA-directed DNA polymerase activity"/>
    <property type="evidence" value="ECO:0007669"/>
    <property type="project" value="UniProtKB-EC"/>
</dbReference>
<dbReference type="CDD" id="cd03586">
    <property type="entry name" value="PolY_Pol_IV_kappa"/>
    <property type="match status" value="1"/>
</dbReference>
<feature type="binding site" evidence="4">
    <location>
        <position position="109"/>
    </location>
    <ligand>
        <name>Mg(2+)</name>
        <dbReference type="ChEBI" id="CHEBI:18420"/>
    </ligand>
</feature>
<organism evidence="6 7">
    <name type="scientific">Mangrovivirga halotolerans</name>
    <dbReference type="NCBI Taxonomy" id="2993936"/>
    <lineage>
        <taxon>Bacteria</taxon>
        <taxon>Pseudomonadati</taxon>
        <taxon>Bacteroidota</taxon>
        <taxon>Cytophagia</taxon>
        <taxon>Cytophagales</taxon>
        <taxon>Mangrovivirgaceae</taxon>
        <taxon>Mangrovivirga</taxon>
    </lineage>
</organism>
<evidence type="ECO:0000256" key="1">
    <source>
        <dbReference type="ARBA" id="ARBA00010945"/>
    </source>
</evidence>
<evidence type="ECO:0000313" key="7">
    <source>
        <dbReference type="Proteomes" id="UP001209885"/>
    </source>
</evidence>
<evidence type="ECO:0000256" key="2">
    <source>
        <dbReference type="ARBA" id="ARBA00022457"/>
    </source>
</evidence>